<comment type="caution">
    <text evidence="2">The sequence shown here is derived from an EMBL/GenBank/DDBJ whole genome shotgun (WGS) entry which is preliminary data.</text>
</comment>
<keyword evidence="3" id="KW-1185">Reference proteome</keyword>
<accession>A0A9N8HR37</accession>
<feature type="compositionally biased region" description="Basic and acidic residues" evidence="1">
    <location>
        <begin position="440"/>
        <end position="460"/>
    </location>
</feature>
<feature type="compositionally biased region" description="Low complexity" evidence="1">
    <location>
        <begin position="324"/>
        <end position="343"/>
    </location>
</feature>
<feature type="compositionally biased region" description="Polar residues" evidence="1">
    <location>
        <begin position="421"/>
        <end position="433"/>
    </location>
</feature>
<feature type="compositionally biased region" description="Polar residues" evidence="1">
    <location>
        <begin position="373"/>
        <end position="385"/>
    </location>
</feature>
<feature type="compositionally biased region" description="Basic and acidic residues" evidence="1">
    <location>
        <begin position="244"/>
        <end position="262"/>
    </location>
</feature>
<protein>
    <submittedName>
        <fullName evidence="2">Uncharacterized protein</fullName>
    </submittedName>
</protein>
<feature type="compositionally biased region" description="Basic residues" evidence="1">
    <location>
        <begin position="357"/>
        <end position="370"/>
    </location>
</feature>
<sequence>MEPLRQATALNEQGIHLVTSGQPNEALRCFKSGLALLATVAASEEAPVISPPAKFGGTTASANTRIVVKATDNDVFFEISSVESHHGVLHPSTDHLSLYCAALIFNCAIALERKASSCSDLAVAYKVSDKARRLLERSLQLLSMIHQARQFNCSEAITQVVRRLASHFHRMGDYVSVMRDFVPLFERDPASPNDYAGTPVSPPNEYDDTPVSPPNEYGTPGTPVDAAPQYSYSVSPGKEEDEYYQDHHPEQSRDDQYYDTPEHANPGSPGYYDDEEGHSRLEVQESSSAEYFRGHEDDSPSPIKIDHLRRLGRKKGGAPHNGNVSVTSPSSQASSQNSVSEYSHSSAMRGAQELLKRNRQRRHEQARRRLNASNNEIRTNNSVETEGSPAKSPPHYAFSPDNGYHRNHSGNRSGPRGDDGSASTWESGNSEALTSARMKSNKDRDPAEKTIKEEKSNSLDDHDDYDDHSDMRHPGLTDAPTSSATDLDIAADLD</sequence>
<dbReference type="EMBL" id="CAICTM010001518">
    <property type="protein sequence ID" value="CAB9524303.1"/>
    <property type="molecule type" value="Genomic_DNA"/>
</dbReference>
<gene>
    <name evidence="2" type="ORF">SEMRO_1520_G279350.1</name>
</gene>
<proteinExistence type="predicted"/>
<dbReference type="AlphaFoldDB" id="A0A9N8HR37"/>
<evidence type="ECO:0000256" key="1">
    <source>
        <dbReference type="SAM" id="MobiDB-lite"/>
    </source>
</evidence>
<name>A0A9N8HR37_9STRA</name>
<evidence type="ECO:0000313" key="3">
    <source>
        <dbReference type="Proteomes" id="UP001153069"/>
    </source>
</evidence>
<organism evidence="2 3">
    <name type="scientific">Seminavis robusta</name>
    <dbReference type="NCBI Taxonomy" id="568900"/>
    <lineage>
        <taxon>Eukaryota</taxon>
        <taxon>Sar</taxon>
        <taxon>Stramenopiles</taxon>
        <taxon>Ochrophyta</taxon>
        <taxon>Bacillariophyta</taxon>
        <taxon>Bacillariophyceae</taxon>
        <taxon>Bacillariophycidae</taxon>
        <taxon>Naviculales</taxon>
        <taxon>Naviculaceae</taxon>
        <taxon>Seminavis</taxon>
    </lineage>
</organism>
<feature type="region of interest" description="Disordered" evidence="1">
    <location>
        <begin position="188"/>
        <end position="494"/>
    </location>
</feature>
<feature type="compositionally biased region" description="Basic and acidic residues" evidence="1">
    <location>
        <begin position="292"/>
        <end position="309"/>
    </location>
</feature>
<reference evidence="2" key="1">
    <citation type="submission" date="2020-06" db="EMBL/GenBank/DDBJ databases">
        <authorList>
            <consortium name="Plant Systems Biology data submission"/>
        </authorList>
    </citation>
    <scope>NUCLEOTIDE SEQUENCE</scope>
    <source>
        <strain evidence="2">D6</strain>
    </source>
</reference>
<dbReference type="Proteomes" id="UP001153069">
    <property type="component" value="Unassembled WGS sequence"/>
</dbReference>
<evidence type="ECO:0000313" key="2">
    <source>
        <dbReference type="EMBL" id="CAB9524303.1"/>
    </source>
</evidence>